<dbReference type="SMART" id="SM00679">
    <property type="entry name" value="CTNS"/>
    <property type="match status" value="1"/>
</dbReference>
<dbReference type="GO" id="GO:0016020">
    <property type="term" value="C:membrane"/>
    <property type="evidence" value="ECO:0007669"/>
    <property type="project" value="UniProtKB-SubCell"/>
</dbReference>
<evidence type="ECO:0000313" key="6">
    <source>
        <dbReference type="EMBL" id="CAF1297827.1"/>
    </source>
</evidence>
<keyword evidence="3 5" id="KW-1133">Transmembrane helix</keyword>
<evidence type="ECO:0000256" key="3">
    <source>
        <dbReference type="ARBA" id="ARBA00022989"/>
    </source>
</evidence>
<dbReference type="PANTHER" id="PTHR12226:SF3">
    <property type="entry name" value="SOLUTE CARRIER FAMILY 66 MEMBER 3"/>
    <property type="match status" value="1"/>
</dbReference>
<name>A0A815GAM2_ADIRI</name>
<dbReference type="OrthoDB" id="271506at2759"/>
<organism evidence="7 8">
    <name type="scientific">Adineta ricciae</name>
    <name type="common">Rotifer</name>
    <dbReference type="NCBI Taxonomy" id="249248"/>
    <lineage>
        <taxon>Eukaryota</taxon>
        <taxon>Metazoa</taxon>
        <taxon>Spiralia</taxon>
        <taxon>Gnathifera</taxon>
        <taxon>Rotifera</taxon>
        <taxon>Eurotatoria</taxon>
        <taxon>Bdelloidea</taxon>
        <taxon>Adinetida</taxon>
        <taxon>Adinetidae</taxon>
        <taxon>Adineta</taxon>
    </lineage>
</organism>
<dbReference type="PANTHER" id="PTHR12226">
    <property type="entry name" value="MANNOSE-P-DOLICHOL UTILIZATION DEFECT 1 LEC35 -RELATED"/>
    <property type="match status" value="1"/>
</dbReference>
<evidence type="ECO:0000313" key="8">
    <source>
        <dbReference type="Proteomes" id="UP000663828"/>
    </source>
</evidence>
<keyword evidence="4 5" id="KW-0472">Membrane</keyword>
<accession>A0A815GAM2</accession>
<evidence type="ECO:0000313" key="7">
    <source>
        <dbReference type="EMBL" id="CAF1337005.1"/>
    </source>
</evidence>
<dbReference type="EMBL" id="CAJNOJ010000213">
    <property type="protein sequence ID" value="CAF1297827.1"/>
    <property type="molecule type" value="Genomic_DNA"/>
</dbReference>
<dbReference type="EMBL" id="CAJNOR010002759">
    <property type="protein sequence ID" value="CAF1337005.1"/>
    <property type="molecule type" value="Genomic_DNA"/>
</dbReference>
<feature type="transmembrane region" description="Helical" evidence="5">
    <location>
        <begin position="115"/>
        <end position="137"/>
    </location>
</feature>
<evidence type="ECO:0000256" key="1">
    <source>
        <dbReference type="ARBA" id="ARBA00004141"/>
    </source>
</evidence>
<feature type="transmembrane region" description="Helical" evidence="5">
    <location>
        <begin position="75"/>
        <end position="95"/>
    </location>
</feature>
<reference evidence="7" key="1">
    <citation type="submission" date="2021-02" db="EMBL/GenBank/DDBJ databases">
        <authorList>
            <person name="Nowell W R."/>
        </authorList>
    </citation>
    <scope>NUCLEOTIDE SEQUENCE</scope>
</reference>
<dbReference type="InterPro" id="IPR016817">
    <property type="entry name" value="MannP-dilichol_defect-1"/>
</dbReference>
<protein>
    <recommendedName>
        <fullName evidence="9">Solute carrier family 66 member 3</fullName>
    </recommendedName>
</protein>
<sequence>MIPVSFLILKPQAMGFLQLLSLSVNVLCLIQKVPQIYRIYKTKDVESISIASVLLEETAYTLVLTYNLWRNYPLSTFFEYVFLFVQDLLLLLAIWKYSKKDNKDKGKLSDPSTPLYGILTFCLYLLISVVGLVPSAWMRICTMLVIPIGASSKIAQLRIILTNKSAGQVSRPGWMIACYNNFARIITNLIETRDMSMVLNLFISLILNLSIVIACTIYKYGPVRKSKDKKKKKTT</sequence>
<gene>
    <name evidence="6" type="ORF">EDS130_LOCUS30441</name>
    <name evidence="7" type="ORF">XAT740_LOCUS30744</name>
</gene>
<dbReference type="AlphaFoldDB" id="A0A815GAM2"/>
<feature type="transmembrane region" description="Helical" evidence="5">
    <location>
        <begin position="197"/>
        <end position="221"/>
    </location>
</feature>
<dbReference type="Proteomes" id="UP000663852">
    <property type="component" value="Unassembled WGS sequence"/>
</dbReference>
<dbReference type="Proteomes" id="UP000663828">
    <property type="component" value="Unassembled WGS sequence"/>
</dbReference>
<comment type="subcellular location">
    <subcellularLocation>
        <location evidence="1">Membrane</location>
        <topology evidence="1">Multi-pass membrane protein</topology>
    </subcellularLocation>
</comment>
<keyword evidence="2 5" id="KW-0812">Transmembrane</keyword>
<dbReference type="Gene3D" id="1.20.1280.290">
    <property type="match status" value="2"/>
</dbReference>
<dbReference type="InterPro" id="IPR006603">
    <property type="entry name" value="PQ-loop_rpt"/>
</dbReference>
<dbReference type="Pfam" id="PF04193">
    <property type="entry name" value="PQ-loop"/>
    <property type="match status" value="1"/>
</dbReference>
<evidence type="ECO:0008006" key="9">
    <source>
        <dbReference type="Google" id="ProtNLM"/>
    </source>
</evidence>
<evidence type="ECO:0000256" key="2">
    <source>
        <dbReference type="ARBA" id="ARBA00022692"/>
    </source>
</evidence>
<evidence type="ECO:0000256" key="5">
    <source>
        <dbReference type="SAM" id="Phobius"/>
    </source>
</evidence>
<evidence type="ECO:0000256" key="4">
    <source>
        <dbReference type="ARBA" id="ARBA00023136"/>
    </source>
</evidence>
<proteinExistence type="predicted"/>
<keyword evidence="8" id="KW-1185">Reference proteome</keyword>
<comment type="caution">
    <text evidence="7">The sequence shown here is derived from an EMBL/GenBank/DDBJ whole genome shotgun (WGS) entry which is preliminary data.</text>
</comment>